<dbReference type="AlphaFoldDB" id="A7HYT6"/>
<dbReference type="RefSeq" id="WP_012112381.1">
    <property type="nucleotide sequence ID" value="NC_009719.1"/>
</dbReference>
<reference evidence="1 2" key="1">
    <citation type="journal article" date="2011" name="Stand. Genomic Sci.">
        <title>Complete genome sequence of Parvibaculum lavamentivorans type strain (DS-1(T)).</title>
        <authorList>
            <person name="Schleheck D."/>
            <person name="Weiss M."/>
            <person name="Pitluck S."/>
            <person name="Bruce D."/>
            <person name="Land M.L."/>
            <person name="Han S."/>
            <person name="Saunders E."/>
            <person name="Tapia R."/>
            <person name="Detter C."/>
            <person name="Brettin T."/>
            <person name="Han J."/>
            <person name="Woyke T."/>
            <person name="Goodwin L."/>
            <person name="Pennacchio L."/>
            <person name="Nolan M."/>
            <person name="Cook A.M."/>
            <person name="Kjelleberg S."/>
            <person name="Thomas T."/>
        </authorList>
    </citation>
    <scope>NUCLEOTIDE SEQUENCE [LARGE SCALE GENOMIC DNA]</scope>
    <source>
        <strain evidence="2">DS-1 / DSM 13023 / NCIMB 13966</strain>
    </source>
</reference>
<dbReference type="STRING" id="402881.Plav_3470"/>
<dbReference type="eggNOG" id="COG0466">
    <property type="taxonomic scope" value="Bacteria"/>
</dbReference>
<evidence type="ECO:0000313" key="1">
    <source>
        <dbReference type="EMBL" id="ABS65069.1"/>
    </source>
</evidence>
<keyword evidence="2" id="KW-1185">Reference proteome</keyword>
<dbReference type="EMBL" id="CP000774">
    <property type="protein sequence ID" value="ABS65069.1"/>
    <property type="molecule type" value="Genomic_DNA"/>
</dbReference>
<name>A7HYT6_PARL1</name>
<dbReference type="KEGG" id="pla:Plav_3470"/>
<evidence type="ECO:0000313" key="2">
    <source>
        <dbReference type="Proteomes" id="UP000006377"/>
    </source>
</evidence>
<gene>
    <name evidence="1" type="ordered locus">Plav_3470</name>
</gene>
<organism evidence="1 2">
    <name type="scientific">Parvibaculum lavamentivorans (strain DS-1 / DSM 13023 / NCIMB 13966)</name>
    <dbReference type="NCBI Taxonomy" id="402881"/>
    <lineage>
        <taxon>Bacteria</taxon>
        <taxon>Pseudomonadati</taxon>
        <taxon>Pseudomonadota</taxon>
        <taxon>Alphaproteobacteria</taxon>
        <taxon>Hyphomicrobiales</taxon>
        <taxon>Parvibaculaceae</taxon>
        <taxon>Parvibaculum</taxon>
    </lineage>
</organism>
<sequence length="115" mass="12781">MVIYVGREGVLRTNHLNEELARLKELCVDLEWLRAGVLPSFEDLEDAPFIDDYSFVQRGVVALQGKVTGHPLLGATTAMTSDLCVFAPDLGWARTLSRFYRLGSPSPAMAKWIQA</sequence>
<dbReference type="Pfam" id="PF20339">
    <property type="entry name" value="DUF6634"/>
    <property type="match status" value="1"/>
</dbReference>
<dbReference type="Proteomes" id="UP000006377">
    <property type="component" value="Chromosome"/>
</dbReference>
<accession>A7HYT6</accession>
<dbReference type="HOGENOM" id="CLU_144120_0_0_5"/>
<dbReference type="OrthoDB" id="7870532at2"/>
<dbReference type="InterPro" id="IPR046574">
    <property type="entry name" value="DUF6634"/>
</dbReference>
<proteinExistence type="predicted"/>
<protein>
    <submittedName>
        <fullName evidence="1">Uncharacterized protein</fullName>
    </submittedName>
</protein>